<dbReference type="GO" id="GO:0009360">
    <property type="term" value="C:DNA polymerase III complex"/>
    <property type="evidence" value="ECO:0007669"/>
    <property type="project" value="InterPro"/>
</dbReference>
<dbReference type="Gene3D" id="1.10.8.60">
    <property type="match status" value="1"/>
</dbReference>
<proteinExistence type="predicted"/>
<dbReference type="InterPro" id="IPR008921">
    <property type="entry name" value="DNA_pol3_clamp-load_cplx_C"/>
</dbReference>
<keyword evidence="4" id="KW-1185">Reference proteome</keyword>
<dbReference type="Gene3D" id="3.40.50.300">
    <property type="entry name" value="P-loop containing nucleotide triphosphate hydrolases"/>
    <property type="match status" value="1"/>
</dbReference>
<dbReference type="InterPro" id="IPR027417">
    <property type="entry name" value="P-loop_NTPase"/>
</dbReference>
<dbReference type="STRING" id="1458426.SMCB_2287"/>
<dbReference type="RefSeq" id="WP_045537115.1">
    <property type="nucleotide sequence ID" value="NZ_AP014569.1"/>
</dbReference>
<gene>
    <name evidence="3" type="primary">holA</name>
    <name evidence="3" type="ORF">SMCB_2287</name>
</gene>
<dbReference type="SUPFAM" id="SSF48019">
    <property type="entry name" value="post-AAA+ oligomerization domain-like"/>
    <property type="match status" value="1"/>
</dbReference>
<accession>A0A060NT39</accession>
<dbReference type="KEGG" id="cbab:SMCB_2287"/>
<organism evidence="3 4">
    <name type="scientific">Serpentinimonas maccroryi</name>
    <dbReference type="NCBI Taxonomy" id="1458426"/>
    <lineage>
        <taxon>Bacteria</taxon>
        <taxon>Pseudomonadati</taxon>
        <taxon>Pseudomonadota</taxon>
        <taxon>Betaproteobacteria</taxon>
        <taxon>Burkholderiales</taxon>
        <taxon>Comamonadaceae</taxon>
        <taxon>Serpentinimonas</taxon>
    </lineage>
</organism>
<dbReference type="HOGENOM" id="CLU_044694_0_0_4"/>
<dbReference type="GO" id="GO:0003677">
    <property type="term" value="F:DNA binding"/>
    <property type="evidence" value="ECO:0007669"/>
    <property type="project" value="InterPro"/>
</dbReference>
<dbReference type="CDD" id="cd18138">
    <property type="entry name" value="HLD_clamp_pol_III_delta"/>
    <property type="match status" value="1"/>
</dbReference>
<evidence type="ECO:0000259" key="2">
    <source>
        <dbReference type="Pfam" id="PF06144"/>
    </source>
</evidence>
<dbReference type="NCBIfam" id="TIGR01128">
    <property type="entry name" value="holA"/>
    <property type="match status" value="1"/>
</dbReference>
<dbReference type="InterPro" id="IPR005790">
    <property type="entry name" value="DNA_polIII_delta"/>
</dbReference>
<evidence type="ECO:0000313" key="4">
    <source>
        <dbReference type="Proteomes" id="UP000066014"/>
    </source>
</evidence>
<dbReference type="Pfam" id="PF06144">
    <property type="entry name" value="DNA_pol3_delta"/>
    <property type="match status" value="1"/>
</dbReference>
<dbReference type="InterPro" id="IPR010372">
    <property type="entry name" value="DNA_pol3_delta_N"/>
</dbReference>
<dbReference type="EMBL" id="AP014569">
    <property type="protein sequence ID" value="BAO84515.1"/>
    <property type="molecule type" value="Genomic_DNA"/>
</dbReference>
<protein>
    <recommendedName>
        <fullName evidence="1">DNA polymerase III subunit delta</fullName>
    </recommendedName>
</protein>
<dbReference type="Proteomes" id="UP000066014">
    <property type="component" value="Chromosome"/>
</dbReference>
<sequence length="351" mass="38527">MQSSPTQLAAHLQRGLKALYTVHGDEALLVQEAADAIRAAARAQGFVERSVCTVSGAHFDWSAVLAAGRSQSLFAERQLLELRIPSGKPGKEGAAVLQQLAAAAPHHPDLLTLVLLPRLDATTLKSPWFAALEQHGLTLRIDAVERAQLPAWIAQRLRLQGQHVPSGEAGQLCLGFLADRVEGNLLAAHQELQKLALLYPAGELGFEQIERAVLDVARHDPFKLAEAVLDAQPLRVQRLLDGLQADGSAAVLVHWALAEDIRALWRVKNELAQGKPLPLALREQRVWGGREKRFERLLPRLGLAQLERWLLDAHTVDGIVKGLRHPDWPAHPWQALERLAQQVAQGCALAR</sequence>
<name>A0A060NT39_9BURK</name>
<dbReference type="Gene3D" id="1.20.272.10">
    <property type="match status" value="1"/>
</dbReference>
<dbReference type="OrthoDB" id="9770982at2"/>
<dbReference type="GO" id="GO:0006261">
    <property type="term" value="P:DNA-templated DNA replication"/>
    <property type="evidence" value="ECO:0007669"/>
    <property type="project" value="TreeGrafter"/>
</dbReference>
<feature type="domain" description="DNA polymerase III delta N-terminal" evidence="2">
    <location>
        <begin position="20"/>
        <end position="139"/>
    </location>
</feature>
<dbReference type="GO" id="GO:0003887">
    <property type="term" value="F:DNA-directed DNA polymerase activity"/>
    <property type="evidence" value="ECO:0007669"/>
    <property type="project" value="UniProtKB-KW"/>
</dbReference>
<dbReference type="AlphaFoldDB" id="A0A060NT39"/>
<evidence type="ECO:0000256" key="1">
    <source>
        <dbReference type="ARBA" id="ARBA00017703"/>
    </source>
</evidence>
<reference evidence="3 4" key="1">
    <citation type="journal article" date="2014" name="Nat. Commun.">
        <title>Physiological and genomic features of highly alkaliphilic hydrogen-utilizing Betaproteobacteria from a continental serpentinizing site.</title>
        <authorList>
            <person name="Suzuki S."/>
            <person name="Kuenen J.G."/>
            <person name="Schipper K."/>
            <person name="van der Velde S."/>
            <person name="Ishii S."/>
            <person name="Wu A."/>
            <person name="Sorokin D.Y."/>
            <person name="Tenney A."/>
            <person name="Meng X.Y."/>
            <person name="Morrill P.L."/>
            <person name="Kamagata Y."/>
            <person name="Muyzer G."/>
            <person name="Nealson K.H."/>
        </authorList>
    </citation>
    <scope>NUCLEOTIDE SEQUENCE [LARGE SCALE GENOMIC DNA]</scope>
    <source>
        <strain evidence="3 4">B1</strain>
    </source>
</reference>
<evidence type="ECO:0000313" key="3">
    <source>
        <dbReference type="EMBL" id="BAO84515.1"/>
    </source>
</evidence>
<dbReference type="SUPFAM" id="SSF52540">
    <property type="entry name" value="P-loop containing nucleoside triphosphate hydrolases"/>
    <property type="match status" value="1"/>
</dbReference>